<keyword evidence="2" id="KW-1185">Reference proteome</keyword>
<dbReference type="Proteomes" id="UP001176940">
    <property type="component" value="Unassembled WGS sequence"/>
</dbReference>
<evidence type="ECO:0000313" key="2">
    <source>
        <dbReference type="Proteomes" id="UP001176940"/>
    </source>
</evidence>
<gene>
    <name evidence="1" type="ORF">RIMI_LOCUS10142831</name>
</gene>
<accession>A0ABN9LJX5</accession>
<comment type="caution">
    <text evidence="1">The sequence shown here is derived from an EMBL/GenBank/DDBJ whole genome shotgun (WGS) entry which is preliminary data.</text>
</comment>
<reference evidence="1" key="1">
    <citation type="submission" date="2023-07" db="EMBL/GenBank/DDBJ databases">
        <authorList>
            <person name="Stuckert A."/>
        </authorList>
    </citation>
    <scope>NUCLEOTIDE SEQUENCE</scope>
</reference>
<dbReference type="InterPro" id="IPR053270">
    <property type="entry name" value="Fv1_restriction_factor"/>
</dbReference>
<feature type="non-terminal residue" evidence="1">
    <location>
        <position position="101"/>
    </location>
</feature>
<dbReference type="PANTHER" id="PTHR48195">
    <property type="entry name" value="FRIEND VIRUS SUSCEPTIBILITY PROTEIN 1"/>
    <property type="match status" value="1"/>
</dbReference>
<proteinExistence type="predicted"/>
<organism evidence="1 2">
    <name type="scientific">Ranitomeya imitator</name>
    <name type="common">mimic poison frog</name>
    <dbReference type="NCBI Taxonomy" id="111125"/>
    <lineage>
        <taxon>Eukaryota</taxon>
        <taxon>Metazoa</taxon>
        <taxon>Chordata</taxon>
        <taxon>Craniata</taxon>
        <taxon>Vertebrata</taxon>
        <taxon>Euteleostomi</taxon>
        <taxon>Amphibia</taxon>
        <taxon>Batrachia</taxon>
        <taxon>Anura</taxon>
        <taxon>Neobatrachia</taxon>
        <taxon>Hyloidea</taxon>
        <taxon>Dendrobatidae</taxon>
        <taxon>Dendrobatinae</taxon>
        <taxon>Ranitomeya</taxon>
    </lineage>
</organism>
<evidence type="ECO:0000313" key="1">
    <source>
        <dbReference type="EMBL" id="CAJ0943813.1"/>
    </source>
</evidence>
<dbReference type="PANTHER" id="PTHR48195:SF1">
    <property type="entry name" value="RIKEN CDNA 2410002F23 GENE"/>
    <property type="match status" value="1"/>
</dbReference>
<sequence>MRSALSVLAVEEEYIDYPMTASMRSRLVKTAPPAYKAVILTLTVAMTGEAKGTPSNSTERVSRREMFQALLKAGVSKESIDGKQTGELWKLYKQKVLSAKK</sequence>
<protein>
    <submittedName>
        <fullName evidence="1">Uncharacterized protein</fullName>
    </submittedName>
</protein>
<name>A0ABN9LJX5_9NEOB</name>
<dbReference type="EMBL" id="CAUEEQ010021694">
    <property type="protein sequence ID" value="CAJ0943813.1"/>
    <property type="molecule type" value="Genomic_DNA"/>
</dbReference>